<evidence type="ECO:0000256" key="3">
    <source>
        <dbReference type="ARBA" id="ARBA00022692"/>
    </source>
</evidence>
<evidence type="ECO:0000256" key="4">
    <source>
        <dbReference type="ARBA" id="ARBA00022989"/>
    </source>
</evidence>
<dbReference type="Gene3D" id="1.10.287.70">
    <property type="match status" value="1"/>
</dbReference>
<dbReference type="AlphaFoldDB" id="A0A1B0DGX1"/>
<evidence type="ECO:0000256" key="2">
    <source>
        <dbReference type="ARBA" id="ARBA00022448"/>
    </source>
</evidence>
<dbReference type="GO" id="GO:0005251">
    <property type="term" value="F:delayed rectifier potassium channel activity"/>
    <property type="evidence" value="ECO:0007669"/>
    <property type="project" value="TreeGrafter"/>
</dbReference>
<dbReference type="VEuPathDB" id="VectorBase:PPAPM1_007310"/>
<proteinExistence type="predicted"/>
<evidence type="ECO:0000313" key="9">
    <source>
        <dbReference type="EnsemblMetazoa" id="PPAI007405-PA"/>
    </source>
</evidence>
<dbReference type="PANTHER" id="PTHR11537">
    <property type="entry name" value="VOLTAGE-GATED POTASSIUM CHANNEL"/>
    <property type="match status" value="1"/>
</dbReference>
<evidence type="ECO:0000256" key="5">
    <source>
        <dbReference type="ARBA" id="ARBA00023065"/>
    </source>
</evidence>
<sequence>MMMIITKKLMSCTQKPPKGVVLFSSAVYFAEAGAEMSFFKSIPDAFWWAVVTMTTVGYGDMRVNSGFVERSTKGRNVCQSGETVWGAQSLANSRVAALYSLWSSAMETCILID</sequence>
<reference evidence="9" key="1">
    <citation type="submission" date="2022-08" db="UniProtKB">
        <authorList>
            <consortium name="EnsemblMetazoa"/>
        </authorList>
    </citation>
    <scope>IDENTIFICATION</scope>
    <source>
        <strain evidence="9">Israel</strain>
    </source>
</reference>
<evidence type="ECO:0000256" key="6">
    <source>
        <dbReference type="ARBA" id="ARBA00023136"/>
    </source>
</evidence>
<dbReference type="InterPro" id="IPR013099">
    <property type="entry name" value="K_chnl_dom"/>
</dbReference>
<dbReference type="SUPFAM" id="SSF81324">
    <property type="entry name" value="Voltage-gated potassium channels"/>
    <property type="match status" value="1"/>
</dbReference>
<evidence type="ECO:0000256" key="7">
    <source>
        <dbReference type="ARBA" id="ARBA00023303"/>
    </source>
</evidence>
<protein>
    <recommendedName>
        <fullName evidence="8">Potassium channel domain-containing protein</fullName>
    </recommendedName>
</protein>
<dbReference type="InterPro" id="IPR028325">
    <property type="entry name" value="VG_K_chnl"/>
</dbReference>
<keyword evidence="7" id="KW-0407">Ion channel</keyword>
<dbReference type="Proteomes" id="UP000092462">
    <property type="component" value="Unassembled WGS sequence"/>
</dbReference>
<keyword evidence="10" id="KW-1185">Reference proteome</keyword>
<dbReference type="VEuPathDB" id="VectorBase:PPAI007405"/>
<dbReference type="Pfam" id="PF07885">
    <property type="entry name" value="Ion_trans_2"/>
    <property type="match status" value="1"/>
</dbReference>
<accession>A0A1B0DGX1</accession>
<organism evidence="9 10">
    <name type="scientific">Phlebotomus papatasi</name>
    <name type="common">Sandfly</name>
    <dbReference type="NCBI Taxonomy" id="29031"/>
    <lineage>
        <taxon>Eukaryota</taxon>
        <taxon>Metazoa</taxon>
        <taxon>Ecdysozoa</taxon>
        <taxon>Arthropoda</taxon>
        <taxon>Hexapoda</taxon>
        <taxon>Insecta</taxon>
        <taxon>Pterygota</taxon>
        <taxon>Neoptera</taxon>
        <taxon>Endopterygota</taxon>
        <taxon>Diptera</taxon>
        <taxon>Nematocera</taxon>
        <taxon>Psychodoidea</taxon>
        <taxon>Psychodidae</taxon>
        <taxon>Phlebotomus</taxon>
        <taxon>Phlebotomus</taxon>
    </lineage>
</organism>
<feature type="domain" description="Potassium channel" evidence="8">
    <location>
        <begin position="20"/>
        <end position="64"/>
    </location>
</feature>
<evidence type="ECO:0000313" key="10">
    <source>
        <dbReference type="Proteomes" id="UP000092462"/>
    </source>
</evidence>
<comment type="subcellular location">
    <subcellularLocation>
        <location evidence="1">Membrane</location>
        <topology evidence="1">Multi-pass membrane protein</topology>
    </subcellularLocation>
</comment>
<evidence type="ECO:0000259" key="8">
    <source>
        <dbReference type="Pfam" id="PF07885"/>
    </source>
</evidence>
<keyword evidence="2" id="KW-0813">Transport</keyword>
<keyword evidence="3" id="KW-0812">Transmembrane</keyword>
<keyword evidence="4" id="KW-1133">Transmembrane helix</keyword>
<name>A0A1B0DGX1_PHLPP</name>
<keyword evidence="6" id="KW-0472">Membrane</keyword>
<dbReference type="GO" id="GO:0008076">
    <property type="term" value="C:voltage-gated potassium channel complex"/>
    <property type="evidence" value="ECO:0007669"/>
    <property type="project" value="InterPro"/>
</dbReference>
<dbReference type="EMBL" id="AJVK01060508">
    <property type="status" value="NOT_ANNOTATED_CDS"/>
    <property type="molecule type" value="Genomic_DNA"/>
</dbReference>
<evidence type="ECO:0000256" key="1">
    <source>
        <dbReference type="ARBA" id="ARBA00004141"/>
    </source>
</evidence>
<keyword evidence="5" id="KW-0406">Ion transport</keyword>
<dbReference type="PANTHER" id="PTHR11537:SF113">
    <property type="entry name" value="POTASSIUM VOLTAGE-GATED CHANNEL PROTEIN SHAKER"/>
    <property type="match status" value="1"/>
</dbReference>
<dbReference type="GO" id="GO:0001508">
    <property type="term" value="P:action potential"/>
    <property type="evidence" value="ECO:0007669"/>
    <property type="project" value="TreeGrafter"/>
</dbReference>
<dbReference type="EnsemblMetazoa" id="PPAI007405-RA">
    <property type="protein sequence ID" value="PPAI007405-PA"/>
    <property type="gene ID" value="PPAI007405"/>
</dbReference>
<dbReference type="PRINTS" id="PR00169">
    <property type="entry name" value="KCHANNEL"/>
</dbReference>